<feature type="compositionally biased region" description="Basic and acidic residues" evidence="1">
    <location>
        <begin position="249"/>
        <end position="261"/>
    </location>
</feature>
<feature type="transmembrane region" description="Helical" evidence="2">
    <location>
        <begin position="21"/>
        <end position="47"/>
    </location>
</feature>
<feature type="compositionally biased region" description="Polar residues" evidence="1">
    <location>
        <begin position="264"/>
        <end position="276"/>
    </location>
</feature>
<organism evidence="3 4">
    <name type="scientific">Blattamonas nauphoetae</name>
    <dbReference type="NCBI Taxonomy" id="2049346"/>
    <lineage>
        <taxon>Eukaryota</taxon>
        <taxon>Metamonada</taxon>
        <taxon>Preaxostyla</taxon>
        <taxon>Oxymonadida</taxon>
        <taxon>Blattamonas</taxon>
    </lineage>
</organism>
<feature type="transmembrane region" description="Helical" evidence="2">
    <location>
        <begin position="59"/>
        <end position="80"/>
    </location>
</feature>
<feature type="compositionally biased region" description="Basic residues" evidence="1">
    <location>
        <begin position="281"/>
        <end position="291"/>
    </location>
</feature>
<feature type="region of interest" description="Disordered" evidence="1">
    <location>
        <begin position="249"/>
        <end position="301"/>
    </location>
</feature>
<gene>
    <name evidence="3" type="ORF">BLNAU_22036</name>
</gene>
<evidence type="ECO:0000313" key="4">
    <source>
        <dbReference type="Proteomes" id="UP001281761"/>
    </source>
</evidence>
<protein>
    <recommendedName>
        <fullName evidence="5">Transmembrane protein</fullName>
    </recommendedName>
</protein>
<comment type="caution">
    <text evidence="3">The sequence shown here is derived from an EMBL/GenBank/DDBJ whole genome shotgun (WGS) entry which is preliminary data.</text>
</comment>
<evidence type="ECO:0000256" key="1">
    <source>
        <dbReference type="SAM" id="MobiDB-lite"/>
    </source>
</evidence>
<dbReference type="Proteomes" id="UP001281761">
    <property type="component" value="Unassembled WGS sequence"/>
</dbReference>
<keyword evidence="4" id="KW-1185">Reference proteome</keyword>
<proteinExistence type="predicted"/>
<evidence type="ECO:0000313" key="3">
    <source>
        <dbReference type="EMBL" id="KAK2943062.1"/>
    </source>
</evidence>
<feature type="transmembrane region" description="Helical" evidence="2">
    <location>
        <begin position="166"/>
        <end position="190"/>
    </location>
</feature>
<dbReference type="EMBL" id="JARBJD010000366">
    <property type="protein sequence ID" value="KAK2943062.1"/>
    <property type="molecule type" value="Genomic_DNA"/>
</dbReference>
<evidence type="ECO:0008006" key="5">
    <source>
        <dbReference type="Google" id="ProtNLM"/>
    </source>
</evidence>
<keyword evidence="2" id="KW-1133">Transmembrane helix</keyword>
<feature type="transmembrane region" description="Helical" evidence="2">
    <location>
        <begin position="92"/>
        <end position="113"/>
    </location>
</feature>
<accession>A0ABQ9WWI3</accession>
<keyword evidence="2" id="KW-0472">Membrane</keyword>
<feature type="compositionally biased region" description="Basic and acidic residues" evidence="1">
    <location>
        <begin position="340"/>
        <end position="357"/>
    </location>
</feature>
<name>A0ABQ9WWI3_9EUKA</name>
<reference evidence="3 4" key="1">
    <citation type="journal article" date="2022" name="bioRxiv">
        <title>Genomics of Preaxostyla Flagellates Illuminates Evolutionary Transitions and the Path Towards Mitochondrial Loss.</title>
        <authorList>
            <person name="Novak L.V.F."/>
            <person name="Treitli S.C."/>
            <person name="Pyrih J."/>
            <person name="Halakuc P."/>
            <person name="Pipaliya S.V."/>
            <person name="Vacek V."/>
            <person name="Brzon O."/>
            <person name="Soukal P."/>
            <person name="Eme L."/>
            <person name="Dacks J.B."/>
            <person name="Karnkowska A."/>
            <person name="Elias M."/>
            <person name="Hampl V."/>
        </authorList>
    </citation>
    <scope>NUCLEOTIDE SEQUENCE [LARGE SCALE GENOMIC DNA]</scope>
    <source>
        <strain evidence="3">NAU3</strain>
        <tissue evidence="3">Gut</tissue>
    </source>
</reference>
<feature type="transmembrane region" description="Helical" evidence="2">
    <location>
        <begin position="133"/>
        <end position="154"/>
    </location>
</feature>
<feature type="region of interest" description="Disordered" evidence="1">
    <location>
        <begin position="323"/>
        <end position="357"/>
    </location>
</feature>
<evidence type="ECO:0000256" key="2">
    <source>
        <dbReference type="SAM" id="Phobius"/>
    </source>
</evidence>
<sequence>MTHQTIRTLARTKFRRNIRQKLFLVLMSCFLLSRILTVVVPFPWNYFTGTFICDQVPRFLLFVSWEFLSLWIGSLVGFGSSGGGIRSILGHGTYFFIMGVCFIISLVMSIYVSRITPEAHTEGVDVPTTISNLILYITVFVSLLIHIIRFIRIIRDPRIHSKLRRSVLWLIIMFSVVALIFFLRFLYAILKTFKVNPIQNWIKKNAKICLATENCGMYLLGTNSVMVVWEVIPSALLLITFEILKRPTKPSDKEKEQRERLLANSGQDANASTMSLTDGAKKKKKKKKKRQTQSEGDDEASLNDFSINSLALDSWTTQYTSYDYEGPNFGQIEPNVQPEHGQKIEGNEKETEEYYHV</sequence>
<keyword evidence="2" id="KW-0812">Transmembrane</keyword>